<accession>A0A7C0Y1V0</accession>
<reference evidence="3" key="1">
    <citation type="journal article" date="2020" name="mSystems">
        <title>Genome- and Community-Level Interaction Insights into Carbon Utilization and Element Cycling Functions of Hydrothermarchaeota in Hydrothermal Sediment.</title>
        <authorList>
            <person name="Zhou Z."/>
            <person name="Liu Y."/>
            <person name="Xu W."/>
            <person name="Pan J."/>
            <person name="Luo Z.H."/>
            <person name="Li M."/>
        </authorList>
    </citation>
    <scope>NUCLEOTIDE SEQUENCE [LARGE SCALE GENOMIC DNA]</scope>
    <source>
        <strain evidence="3">HyVt-233</strain>
    </source>
</reference>
<dbReference type="EMBL" id="DRBS01000087">
    <property type="protein sequence ID" value="HDD43687.1"/>
    <property type="molecule type" value="Genomic_DNA"/>
</dbReference>
<dbReference type="AlphaFoldDB" id="A0A7C0Y1V0"/>
<evidence type="ECO:0000313" key="3">
    <source>
        <dbReference type="EMBL" id="HDD43687.1"/>
    </source>
</evidence>
<gene>
    <name evidence="3" type="ORF">ENG63_02340</name>
</gene>
<keyword evidence="2" id="KW-0812">Transmembrane</keyword>
<feature type="coiled-coil region" evidence="1">
    <location>
        <begin position="54"/>
        <end position="106"/>
    </location>
</feature>
<proteinExistence type="predicted"/>
<dbReference type="Proteomes" id="UP000886289">
    <property type="component" value="Unassembled WGS sequence"/>
</dbReference>
<organism evidence="3">
    <name type="scientific">Desulfofervidus auxilii</name>
    <dbReference type="NCBI Taxonomy" id="1621989"/>
    <lineage>
        <taxon>Bacteria</taxon>
        <taxon>Pseudomonadati</taxon>
        <taxon>Thermodesulfobacteriota</taxon>
        <taxon>Candidatus Desulfofervidia</taxon>
        <taxon>Candidatus Desulfofervidales</taxon>
        <taxon>Candidatus Desulfofervidaceae</taxon>
        <taxon>Candidatus Desulfofervidus</taxon>
    </lineage>
</organism>
<feature type="transmembrane region" description="Helical" evidence="2">
    <location>
        <begin position="12"/>
        <end position="31"/>
    </location>
</feature>
<comment type="caution">
    <text evidence="3">The sequence shown here is derived from an EMBL/GenBank/DDBJ whole genome shotgun (WGS) entry which is preliminary data.</text>
</comment>
<keyword evidence="2" id="KW-0472">Membrane</keyword>
<evidence type="ECO:0000256" key="1">
    <source>
        <dbReference type="SAM" id="Coils"/>
    </source>
</evidence>
<sequence length="141" mass="16994">MFPFVFIRNFRFFGKLIGIIIVLFLIVGLYLRGNHYKNGYIKYKNAFELQKIEVEKCTKELNKLAKLYKNVVEKSNKLQEIHKKSIKKYKSLLEECIKEKAKCKEEIKIIVSDRKDCPKIQEFKDEKLNKLYEFFKENKDE</sequence>
<protein>
    <submittedName>
        <fullName evidence="3">Uncharacterized protein</fullName>
    </submittedName>
</protein>
<evidence type="ECO:0000256" key="2">
    <source>
        <dbReference type="SAM" id="Phobius"/>
    </source>
</evidence>
<name>A0A7C0Y1V0_DESA2</name>
<keyword evidence="2" id="KW-1133">Transmembrane helix</keyword>
<keyword evidence="1" id="KW-0175">Coiled coil</keyword>